<dbReference type="PROSITE" id="PS50111">
    <property type="entry name" value="CHEMOTAXIS_TRANSDUC_2"/>
    <property type="match status" value="1"/>
</dbReference>
<dbReference type="Pfam" id="PF00672">
    <property type="entry name" value="HAMP"/>
    <property type="match status" value="1"/>
</dbReference>
<dbReference type="EMBL" id="AEDD01000011">
    <property type="protein sequence ID" value="EFM09366.1"/>
    <property type="molecule type" value="Genomic_DNA"/>
</dbReference>
<dbReference type="GO" id="GO:0005886">
    <property type="term" value="C:plasma membrane"/>
    <property type="evidence" value="ECO:0007669"/>
    <property type="project" value="UniProtKB-SubCell"/>
</dbReference>
<sequence length="717" mass="77636">MSGKTKTAKEKKTKTKIRLASGIKTLNADKFKASWFNPSRSVGAKMFLFIFVSILVCVLVVGMLAYNTSKSIIRTNAMNSSFQTIQQAGGKLGLMFENYEALTLQVMVDAEIQEQLRIIQDPAVEQYEGFQATQKLNSLLQKYVLSNSSITNGYLIPLKEGEYALGSSAFDSKKAHESPWYKRMVGGDGQAVWIETQPKGLNGYIPEPTIGVGRLLKNTTTNQALFAIVFEIKLSSVEEALGNISLGDGSTVALVDDKNQYISYIGEDAAEKYGKPSDTTIPNSGEEAKSGSVEVDDAAGASVLAAYESFNTSGWRIVGKTPVDQLVKDANAIFVMTFIVTAIAAVAAVGISYMLIRMFARPLVQLRNLMNEGERGNLSVRLHLKRSDEIGQLTDSFNRMMTEITSLVDQTNVSAKDVLDTASELTEASRKTAVASKEISVATEEIAGGATSLAMEAERGNDLTATINTQMKTVMSANNSMEQSAAAVEQASEQGTLHMNSLIQKTGETEEMTRNMVSKVDKLKDSTSSIRKILDVLNNITKQTNILSLNATIEAARAGAAGKGFMVVADEIRKLADQSRQSIDVVGQITETIQKEIDETVDVLSEAYPIFQEQVASVKESNQIFLTVQGHMSRFGESLGSVTEAIGKLDESQNVLTDAMSSVSAVAQQSSATSEEVASLSTEQLSISEGLVRLSNRLEDVSNKLKESLSKFTTSNH</sequence>
<dbReference type="PANTHER" id="PTHR32089">
    <property type="entry name" value="METHYL-ACCEPTING CHEMOTAXIS PROTEIN MCPB"/>
    <property type="match status" value="1"/>
</dbReference>
<dbReference type="Gene3D" id="6.10.340.10">
    <property type="match status" value="1"/>
</dbReference>
<feature type="transmembrane region" description="Helical" evidence="7">
    <location>
        <begin position="46"/>
        <end position="66"/>
    </location>
</feature>
<dbReference type="Gene3D" id="1.10.287.950">
    <property type="entry name" value="Methyl-accepting chemotaxis protein"/>
    <property type="match status" value="1"/>
</dbReference>
<evidence type="ECO:0000256" key="6">
    <source>
        <dbReference type="PROSITE-ProRule" id="PRU00284"/>
    </source>
</evidence>
<keyword evidence="4 6" id="KW-0807">Transducer</keyword>
<dbReference type="SMART" id="SM00283">
    <property type="entry name" value="MA"/>
    <property type="match status" value="1"/>
</dbReference>
<feature type="domain" description="HAMP" evidence="9">
    <location>
        <begin position="357"/>
        <end position="409"/>
    </location>
</feature>
<dbReference type="AlphaFoldDB" id="E0IE12"/>
<keyword evidence="7" id="KW-0812">Transmembrane</keyword>
<dbReference type="RefSeq" id="WP_006039889.1">
    <property type="nucleotide sequence ID" value="NZ_AEDD01000011.1"/>
</dbReference>
<dbReference type="STRING" id="717606.PaecuDRAFT_3903"/>
<dbReference type="SMART" id="SM00304">
    <property type="entry name" value="HAMP"/>
    <property type="match status" value="1"/>
</dbReference>
<dbReference type="InterPro" id="IPR004089">
    <property type="entry name" value="MCPsignal_dom"/>
</dbReference>
<gene>
    <name evidence="10" type="ORF">PaecuDRAFT_3903</name>
</gene>
<evidence type="ECO:0000256" key="5">
    <source>
        <dbReference type="ARBA" id="ARBA00029447"/>
    </source>
</evidence>
<keyword evidence="7" id="KW-1133">Transmembrane helix</keyword>
<evidence type="ECO:0000259" key="8">
    <source>
        <dbReference type="PROSITE" id="PS50111"/>
    </source>
</evidence>
<evidence type="ECO:0000313" key="11">
    <source>
        <dbReference type="Proteomes" id="UP000005387"/>
    </source>
</evidence>
<evidence type="ECO:0000256" key="2">
    <source>
        <dbReference type="ARBA" id="ARBA00022475"/>
    </source>
</evidence>
<dbReference type="SUPFAM" id="SSF58104">
    <property type="entry name" value="Methyl-accepting chemotaxis protein (MCP) signaling domain"/>
    <property type="match status" value="1"/>
</dbReference>
<name>E0IE12_9BACL</name>
<accession>E0IE12</accession>
<keyword evidence="2" id="KW-1003">Cell membrane</keyword>
<dbReference type="InterPro" id="IPR003660">
    <property type="entry name" value="HAMP_dom"/>
</dbReference>
<organism evidence="10 11">
    <name type="scientific">Paenibacillus curdlanolyticus YK9</name>
    <dbReference type="NCBI Taxonomy" id="717606"/>
    <lineage>
        <taxon>Bacteria</taxon>
        <taxon>Bacillati</taxon>
        <taxon>Bacillota</taxon>
        <taxon>Bacilli</taxon>
        <taxon>Bacillales</taxon>
        <taxon>Paenibacillaceae</taxon>
        <taxon>Paenibacillus</taxon>
    </lineage>
</organism>
<keyword evidence="11" id="KW-1185">Reference proteome</keyword>
<evidence type="ECO:0000256" key="7">
    <source>
        <dbReference type="SAM" id="Phobius"/>
    </source>
</evidence>
<dbReference type="PROSITE" id="PS50885">
    <property type="entry name" value="HAMP"/>
    <property type="match status" value="1"/>
</dbReference>
<evidence type="ECO:0000313" key="10">
    <source>
        <dbReference type="EMBL" id="EFM09366.1"/>
    </source>
</evidence>
<feature type="transmembrane region" description="Helical" evidence="7">
    <location>
        <begin position="332"/>
        <end position="356"/>
    </location>
</feature>
<dbReference type="Proteomes" id="UP000005387">
    <property type="component" value="Unassembled WGS sequence"/>
</dbReference>
<dbReference type="eggNOG" id="COG0840">
    <property type="taxonomic scope" value="Bacteria"/>
</dbReference>
<evidence type="ECO:0000256" key="4">
    <source>
        <dbReference type="ARBA" id="ARBA00023224"/>
    </source>
</evidence>
<reference evidence="10 11" key="1">
    <citation type="submission" date="2010-07" db="EMBL/GenBank/DDBJ databases">
        <title>The draft genome of Paenibacillus curdlanolyticus YK9.</title>
        <authorList>
            <consortium name="US DOE Joint Genome Institute (JGI-PGF)"/>
            <person name="Lucas S."/>
            <person name="Copeland A."/>
            <person name="Lapidus A."/>
            <person name="Cheng J.-F."/>
            <person name="Bruce D."/>
            <person name="Goodwin L."/>
            <person name="Pitluck S."/>
            <person name="Land M.L."/>
            <person name="Hauser L."/>
            <person name="Chang Y.-J."/>
            <person name="Jeffries C."/>
            <person name="Anderson I.J."/>
            <person name="Johnson E."/>
            <person name="Loganathan U."/>
            <person name="Mulhopadhyay B."/>
            <person name="Kyrpides N."/>
            <person name="Woyke T.J."/>
        </authorList>
    </citation>
    <scope>NUCLEOTIDE SEQUENCE [LARGE SCALE GENOMIC DNA]</scope>
    <source>
        <strain evidence="10 11">YK9</strain>
    </source>
</reference>
<feature type="domain" description="Methyl-accepting transducer" evidence="8">
    <location>
        <begin position="428"/>
        <end position="685"/>
    </location>
</feature>
<dbReference type="CDD" id="cd06225">
    <property type="entry name" value="HAMP"/>
    <property type="match status" value="1"/>
</dbReference>
<dbReference type="PANTHER" id="PTHR32089:SF112">
    <property type="entry name" value="LYSOZYME-LIKE PROTEIN-RELATED"/>
    <property type="match status" value="1"/>
</dbReference>
<dbReference type="Gene3D" id="3.30.450.20">
    <property type="entry name" value="PAS domain"/>
    <property type="match status" value="2"/>
</dbReference>
<evidence type="ECO:0000259" key="9">
    <source>
        <dbReference type="PROSITE" id="PS50885"/>
    </source>
</evidence>
<comment type="subcellular location">
    <subcellularLocation>
        <location evidence="1">Cell membrane</location>
    </subcellularLocation>
</comment>
<dbReference type="CDD" id="cd18774">
    <property type="entry name" value="PDC2_HK_sensor"/>
    <property type="match status" value="1"/>
</dbReference>
<evidence type="ECO:0000256" key="3">
    <source>
        <dbReference type="ARBA" id="ARBA00023136"/>
    </source>
</evidence>
<dbReference type="GO" id="GO:0007165">
    <property type="term" value="P:signal transduction"/>
    <property type="evidence" value="ECO:0007669"/>
    <property type="project" value="UniProtKB-KW"/>
</dbReference>
<keyword evidence="3 7" id="KW-0472">Membrane</keyword>
<proteinExistence type="inferred from homology"/>
<comment type="similarity">
    <text evidence="5">Belongs to the methyl-accepting chemotaxis (MCP) protein family.</text>
</comment>
<evidence type="ECO:0000256" key="1">
    <source>
        <dbReference type="ARBA" id="ARBA00004236"/>
    </source>
</evidence>
<dbReference type="Pfam" id="PF00015">
    <property type="entry name" value="MCPsignal"/>
    <property type="match status" value="1"/>
</dbReference>
<protein>
    <submittedName>
        <fullName evidence="10">Methyl-accepting chemotaxis sensory transducer</fullName>
    </submittedName>
</protein>